<accession>A0A6J7DFQ4</accession>
<sequence length="48" mass="5122">MDMVTAMVQVGIRTNPDLPEGANFDALRHGGEGELSYLACKALTICLV</sequence>
<proteinExistence type="predicted"/>
<name>A0A6J7DFQ4_9ZZZZ</name>
<dbReference type="EMBL" id="CAFBLM010000021">
    <property type="protein sequence ID" value="CAB4867684.1"/>
    <property type="molecule type" value="Genomic_DNA"/>
</dbReference>
<evidence type="ECO:0000313" key="1">
    <source>
        <dbReference type="EMBL" id="CAB4867684.1"/>
    </source>
</evidence>
<protein>
    <submittedName>
        <fullName evidence="1">Unannotated protein</fullName>
    </submittedName>
</protein>
<gene>
    <name evidence="1" type="ORF">UFOPK3401_00618</name>
</gene>
<reference evidence="1" key="1">
    <citation type="submission" date="2020-05" db="EMBL/GenBank/DDBJ databases">
        <authorList>
            <person name="Chiriac C."/>
            <person name="Salcher M."/>
            <person name="Ghai R."/>
            <person name="Kavagutti S V."/>
        </authorList>
    </citation>
    <scope>NUCLEOTIDE SEQUENCE</scope>
</reference>
<organism evidence="1">
    <name type="scientific">freshwater metagenome</name>
    <dbReference type="NCBI Taxonomy" id="449393"/>
    <lineage>
        <taxon>unclassified sequences</taxon>
        <taxon>metagenomes</taxon>
        <taxon>ecological metagenomes</taxon>
    </lineage>
</organism>
<dbReference type="AlphaFoldDB" id="A0A6J7DFQ4"/>